<comment type="similarity">
    <text evidence="1 7">Belongs to the cytochrome P450 family.</text>
</comment>
<gene>
    <name evidence="9" type="ORF">EIZ62_05535</name>
</gene>
<feature type="region of interest" description="Disordered" evidence="8">
    <location>
        <begin position="1"/>
        <end position="27"/>
    </location>
</feature>
<name>A0A6I6F4I0_9ACTN</name>
<dbReference type="PANTHER" id="PTHR46696">
    <property type="entry name" value="P450, PUTATIVE (EUROFUNG)-RELATED"/>
    <property type="match status" value="1"/>
</dbReference>
<keyword evidence="10" id="KW-1185">Reference proteome</keyword>
<organism evidence="9 10">
    <name type="scientific">Streptomyces ficellus</name>
    <dbReference type="NCBI Taxonomy" id="1977088"/>
    <lineage>
        <taxon>Bacteria</taxon>
        <taxon>Bacillati</taxon>
        <taxon>Actinomycetota</taxon>
        <taxon>Actinomycetes</taxon>
        <taxon>Kitasatosporales</taxon>
        <taxon>Streptomycetaceae</taxon>
        <taxon>Streptomyces</taxon>
    </lineage>
</organism>
<dbReference type="PRINTS" id="PR00359">
    <property type="entry name" value="BP450"/>
</dbReference>
<dbReference type="PROSITE" id="PS00086">
    <property type="entry name" value="CYTOCHROME_P450"/>
    <property type="match status" value="1"/>
</dbReference>
<sequence>MDNAGRWPLARKRHQPRTACGPPDPRRPAITLWDHRVTRCRADDHSGGTMTERILLDPRTPDLRAQAEQLRRCGPVAPAEWPGGVHCWAVVGHAELETVLTDPRFARSPTHWRALRDGEIAADWPMLAHLRRTWMLTADGADHRRLRHAVAAAFTPRRVEGLTPAITATVEALLDDLEAAAQDGPVDLRAAYALPLPLNTLCALFGIPPGDRPEVAALVGRALSRAALTPEESAALTREINTCLADLVRSRSAAPGDDLVTDLLRGGTDGDGGLSEVELLDMLWLFLGAGFETTAGALVNTAHALLVHPRELDRALGGRVGWDAVVEEGIRYDSSVYALPFAYPTEDLELGGRALRAGDALLLCFAAANRDPRHGEVRFETGRAGARPRQLGFGQGPHFCVGAPLARLQLRIALARLFERFPGLRLAGPPGPPVPSLIASTPSALYVSR</sequence>
<keyword evidence="6 7" id="KW-0503">Monooxygenase</keyword>
<dbReference type="AlphaFoldDB" id="A0A6I6F4I0"/>
<dbReference type="KEGG" id="sfic:EIZ62_05535"/>
<dbReference type="EMBL" id="CP034279">
    <property type="protein sequence ID" value="QGV77771.1"/>
    <property type="molecule type" value="Genomic_DNA"/>
</dbReference>
<dbReference type="OrthoDB" id="4052966at2"/>
<evidence type="ECO:0000313" key="9">
    <source>
        <dbReference type="EMBL" id="QGV77771.1"/>
    </source>
</evidence>
<evidence type="ECO:0000256" key="6">
    <source>
        <dbReference type="ARBA" id="ARBA00023033"/>
    </source>
</evidence>
<evidence type="ECO:0000256" key="5">
    <source>
        <dbReference type="ARBA" id="ARBA00023004"/>
    </source>
</evidence>
<dbReference type="Proteomes" id="UP000422572">
    <property type="component" value="Chromosome"/>
</dbReference>
<reference evidence="9 10" key="1">
    <citation type="submission" date="2018-12" db="EMBL/GenBank/DDBJ databases">
        <title>Complete genome sequence of Streptomyces ficellus NRRL8067, the producer of ficellomycin, feldamycin and nojirimycin.</title>
        <authorList>
            <person name="Zhang H."/>
            <person name="Yue R."/>
            <person name="Liu Y."/>
            <person name="Li M."/>
            <person name="Mu H."/>
            <person name="Zhang J."/>
        </authorList>
    </citation>
    <scope>NUCLEOTIDE SEQUENCE [LARGE SCALE GENOMIC DNA]</scope>
    <source>
        <strain evidence="9 10">NRRL 8067</strain>
    </source>
</reference>
<dbReference type="FunFam" id="1.10.630.10:FF:000018">
    <property type="entry name" value="Cytochrome P450 monooxygenase"/>
    <property type="match status" value="1"/>
</dbReference>
<dbReference type="Gene3D" id="1.10.630.10">
    <property type="entry name" value="Cytochrome P450"/>
    <property type="match status" value="1"/>
</dbReference>
<evidence type="ECO:0000256" key="3">
    <source>
        <dbReference type="ARBA" id="ARBA00022723"/>
    </source>
</evidence>
<evidence type="ECO:0000313" key="10">
    <source>
        <dbReference type="Proteomes" id="UP000422572"/>
    </source>
</evidence>
<dbReference type="InterPro" id="IPR002397">
    <property type="entry name" value="Cyt_P450_B"/>
</dbReference>
<keyword evidence="4 7" id="KW-0560">Oxidoreductase</keyword>
<evidence type="ECO:0000256" key="8">
    <source>
        <dbReference type="SAM" id="MobiDB-lite"/>
    </source>
</evidence>
<evidence type="ECO:0000256" key="1">
    <source>
        <dbReference type="ARBA" id="ARBA00010617"/>
    </source>
</evidence>
<dbReference type="InterPro" id="IPR036396">
    <property type="entry name" value="Cyt_P450_sf"/>
</dbReference>
<dbReference type="GO" id="GO:0005506">
    <property type="term" value="F:iron ion binding"/>
    <property type="evidence" value="ECO:0007669"/>
    <property type="project" value="InterPro"/>
</dbReference>
<dbReference type="InterPro" id="IPR001128">
    <property type="entry name" value="Cyt_P450"/>
</dbReference>
<dbReference type="PANTHER" id="PTHR46696:SF1">
    <property type="entry name" value="CYTOCHROME P450 YJIB-RELATED"/>
    <property type="match status" value="1"/>
</dbReference>
<evidence type="ECO:0000256" key="4">
    <source>
        <dbReference type="ARBA" id="ARBA00023002"/>
    </source>
</evidence>
<keyword evidence="2 7" id="KW-0349">Heme</keyword>
<dbReference type="InterPro" id="IPR017972">
    <property type="entry name" value="Cyt_P450_CS"/>
</dbReference>
<accession>A0A6I6F4I0</accession>
<dbReference type="PRINTS" id="PR00385">
    <property type="entry name" value="P450"/>
</dbReference>
<dbReference type="GO" id="GO:0020037">
    <property type="term" value="F:heme binding"/>
    <property type="evidence" value="ECO:0007669"/>
    <property type="project" value="InterPro"/>
</dbReference>
<dbReference type="Pfam" id="PF00067">
    <property type="entry name" value="p450"/>
    <property type="match status" value="1"/>
</dbReference>
<dbReference type="GO" id="GO:0016705">
    <property type="term" value="F:oxidoreductase activity, acting on paired donors, with incorporation or reduction of molecular oxygen"/>
    <property type="evidence" value="ECO:0007669"/>
    <property type="project" value="InterPro"/>
</dbReference>
<dbReference type="SUPFAM" id="SSF48264">
    <property type="entry name" value="Cytochrome P450"/>
    <property type="match status" value="1"/>
</dbReference>
<keyword evidence="5 7" id="KW-0408">Iron</keyword>
<protein>
    <submittedName>
        <fullName evidence="9">Cytochrome P450</fullName>
    </submittedName>
</protein>
<evidence type="ECO:0000256" key="2">
    <source>
        <dbReference type="ARBA" id="ARBA00022617"/>
    </source>
</evidence>
<evidence type="ECO:0000256" key="7">
    <source>
        <dbReference type="RuleBase" id="RU000461"/>
    </source>
</evidence>
<proteinExistence type="inferred from homology"/>
<dbReference type="GO" id="GO:0004497">
    <property type="term" value="F:monooxygenase activity"/>
    <property type="evidence" value="ECO:0007669"/>
    <property type="project" value="UniProtKB-KW"/>
</dbReference>
<keyword evidence="3 7" id="KW-0479">Metal-binding</keyword>